<dbReference type="GO" id="GO:0014002">
    <property type="term" value="P:astrocyte development"/>
    <property type="evidence" value="ECO:0007669"/>
    <property type="project" value="TreeGrafter"/>
</dbReference>
<evidence type="ECO:0000256" key="8">
    <source>
        <dbReference type="ARBA" id="ARBA00022500"/>
    </source>
</evidence>
<dbReference type="PROSITE" id="PS00303">
    <property type="entry name" value="S100_CABP"/>
    <property type="match status" value="1"/>
</dbReference>
<evidence type="ECO:0000256" key="3">
    <source>
        <dbReference type="ARBA" id="ARBA00004613"/>
    </source>
</evidence>
<comment type="similarity">
    <text evidence="4 25">Belongs to the S-100 family.</text>
</comment>
<dbReference type="InterPro" id="IPR002048">
    <property type="entry name" value="EF_hand_dom"/>
</dbReference>
<evidence type="ECO:0000259" key="27">
    <source>
        <dbReference type="PROSITE" id="PS50222"/>
    </source>
</evidence>
<keyword evidence="13" id="KW-0053">Apoptosis</keyword>
<dbReference type="PANTHER" id="PTHR11639:SF79">
    <property type="entry name" value="PROTEIN S100-A9"/>
    <property type="match status" value="1"/>
</dbReference>
<dbReference type="Proteomes" id="UP000694416">
    <property type="component" value="Unplaced"/>
</dbReference>
<keyword evidence="19" id="KW-0049">Antioxidant</keyword>
<dbReference type="GO" id="GO:0002523">
    <property type="term" value="P:leukocyte migration involved in inflammatory response"/>
    <property type="evidence" value="ECO:0007669"/>
    <property type="project" value="TreeGrafter"/>
</dbReference>
<evidence type="ECO:0000256" key="11">
    <source>
        <dbReference type="ARBA" id="ARBA00022553"/>
    </source>
</evidence>
<keyword evidence="7" id="KW-0963">Cytoplasm</keyword>
<dbReference type="GO" id="GO:0002544">
    <property type="term" value="P:chronic inflammatory response"/>
    <property type="evidence" value="ECO:0007669"/>
    <property type="project" value="TreeGrafter"/>
</dbReference>
<keyword evidence="6" id="KW-0488">Methylation</keyword>
<gene>
    <name evidence="28" type="primary">S100A9</name>
</gene>
<evidence type="ECO:0000256" key="6">
    <source>
        <dbReference type="ARBA" id="ARBA00022481"/>
    </source>
</evidence>
<dbReference type="GO" id="GO:0030593">
    <property type="term" value="P:neutrophil chemotaxis"/>
    <property type="evidence" value="ECO:0007669"/>
    <property type="project" value="TreeGrafter"/>
</dbReference>
<dbReference type="GO" id="GO:0005634">
    <property type="term" value="C:nucleus"/>
    <property type="evidence" value="ECO:0007669"/>
    <property type="project" value="TreeGrafter"/>
</dbReference>
<keyword evidence="8" id="KW-0145">Chemotaxis</keyword>
<dbReference type="GO" id="GO:0061844">
    <property type="term" value="P:antimicrobial humoral immune response mediated by antimicrobial peptide"/>
    <property type="evidence" value="ECO:0007669"/>
    <property type="project" value="TreeGrafter"/>
</dbReference>
<keyword evidence="10" id="KW-0929">Antimicrobial</keyword>
<dbReference type="InterPro" id="IPR018247">
    <property type="entry name" value="EF_Hand_1_Ca_BS"/>
</dbReference>
<evidence type="ECO:0000256" key="16">
    <source>
        <dbReference type="ARBA" id="ARBA00022833"/>
    </source>
</evidence>
<feature type="domain" description="EF-hand" evidence="27">
    <location>
        <begin position="79"/>
        <end position="114"/>
    </location>
</feature>
<evidence type="ECO:0000256" key="18">
    <source>
        <dbReference type="ARBA" id="ARBA00022859"/>
    </source>
</evidence>
<evidence type="ECO:0000256" key="2">
    <source>
        <dbReference type="ARBA" id="ARBA00004245"/>
    </source>
</evidence>
<keyword evidence="15" id="KW-0677">Repeat</keyword>
<evidence type="ECO:0000256" key="9">
    <source>
        <dbReference type="ARBA" id="ARBA00022525"/>
    </source>
</evidence>
<dbReference type="Ensembl" id="ENSPTET00000053082.1">
    <property type="protein sequence ID" value="ENSPTEP00000039500.1"/>
    <property type="gene ID" value="ENSPTEG00000036536.1"/>
</dbReference>
<keyword evidence="14 25" id="KW-0479">Metal-binding</keyword>
<keyword evidence="29" id="KW-1185">Reference proteome</keyword>
<sequence length="139" mass="16158">MSCKMSQLERNIDTIIDTFHRYSRQQGHEDALNKKEFKDLVKTELQNFLKMELHSCCPGWSAMAQSRLTATSTSRKENKNDKIIDHIMEDLDTNADQQLSFEEFIMLMARLTWASHEKMHEDDEGPGHHHKPGLGEDAR</sequence>
<dbReference type="GO" id="GO:0048306">
    <property type="term" value="F:calcium-dependent protein binding"/>
    <property type="evidence" value="ECO:0007669"/>
    <property type="project" value="TreeGrafter"/>
</dbReference>
<keyword evidence="20" id="KW-0072">Autophagy</keyword>
<evidence type="ECO:0000256" key="5">
    <source>
        <dbReference type="ARBA" id="ARBA00022475"/>
    </source>
</evidence>
<evidence type="ECO:0000256" key="20">
    <source>
        <dbReference type="ARBA" id="ARBA00023006"/>
    </source>
</evidence>
<keyword evidence="12" id="KW-0399">Innate immunity</keyword>
<evidence type="ECO:0000256" key="23">
    <source>
        <dbReference type="ARBA" id="ARBA00023212"/>
    </source>
</evidence>
<evidence type="ECO:0000313" key="29">
    <source>
        <dbReference type="Proteomes" id="UP000694416"/>
    </source>
</evidence>
<proteinExistence type="inferred from homology"/>
<keyword evidence="23" id="KW-0206">Cytoskeleton</keyword>
<dbReference type="GO" id="GO:0045087">
    <property type="term" value="P:innate immune response"/>
    <property type="evidence" value="ECO:0007669"/>
    <property type="project" value="UniProtKB-KW"/>
</dbReference>
<evidence type="ECO:0000256" key="25">
    <source>
        <dbReference type="RuleBase" id="RU361184"/>
    </source>
</evidence>
<dbReference type="AlphaFoldDB" id="A0A8C9LZT1"/>
<dbReference type="GO" id="GO:0043542">
    <property type="term" value="P:endothelial cell migration"/>
    <property type="evidence" value="ECO:0007669"/>
    <property type="project" value="TreeGrafter"/>
</dbReference>
<dbReference type="SMART" id="SM01394">
    <property type="entry name" value="S_100"/>
    <property type="match status" value="1"/>
</dbReference>
<keyword evidence="18" id="KW-0391">Immunity</keyword>
<keyword evidence="9" id="KW-0964">Secreted</keyword>
<evidence type="ECO:0000256" key="17">
    <source>
        <dbReference type="ARBA" id="ARBA00022837"/>
    </source>
</evidence>
<dbReference type="GO" id="GO:0035425">
    <property type="term" value="P:autocrine signaling"/>
    <property type="evidence" value="ECO:0007669"/>
    <property type="project" value="TreeGrafter"/>
</dbReference>
<dbReference type="Ensembl" id="ENSPTET00000053087.1">
    <property type="protein sequence ID" value="ENSPTEP00000039502.1"/>
    <property type="gene ID" value="ENSPTEG00000036536.1"/>
</dbReference>
<dbReference type="GO" id="GO:0006915">
    <property type="term" value="P:apoptotic process"/>
    <property type="evidence" value="ECO:0007669"/>
    <property type="project" value="UniProtKB-KW"/>
</dbReference>
<keyword evidence="22" id="KW-0395">Inflammatory response</keyword>
<evidence type="ECO:0000256" key="7">
    <source>
        <dbReference type="ARBA" id="ARBA00022490"/>
    </source>
</evidence>
<keyword evidence="17 25" id="KW-0106">Calcium</keyword>
<evidence type="ECO:0000256" key="19">
    <source>
        <dbReference type="ARBA" id="ARBA00022862"/>
    </source>
</evidence>
<comment type="subunit">
    <text evidence="24">Homodimer. Preferentially exists as a heterodimer or heterotetramer with S100A8 known as calprotectin (S100A8/A9). S100A9 interacts with ATP2A2. S100A9 interacts with AGER, and with the heterodimeric complex formed by TLR4 and LY96 in the presence of calcium and/or zinc ions. S100A9 binds quinoline-3-carboxamides in the presence of calcium and/or zinc ions. S100A9 interacts with amyloid-beta protein 40. Calprotectin (S100A8/9) interacts with CEACAM3 and tubulin filaments in a calcium-dependent manner. Heterotetrameric calprotectin (S100A8/A9) interacts with ANXA6 and associates with tubulin filaments in activated monocytes. Calprotectin (S100A8/9) interacts with NCF2/P67PHOX, RAC1, RAC2, CYBA and CYBB. Calprotectin (S100A8/9) interacts with NOS2 to form the iNOS-S100A8/A9 transnitrosylase complex; induced by LDL(ox). Calprotectin (S100A8/9) interacts with CD69.</text>
</comment>
<evidence type="ECO:0000256" key="13">
    <source>
        <dbReference type="ARBA" id="ARBA00022703"/>
    </source>
</evidence>
<evidence type="ECO:0000256" key="1">
    <source>
        <dbReference type="ARBA" id="ARBA00004202"/>
    </source>
</evidence>
<evidence type="ECO:0000256" key="22">
    <source>
        <dbReference type="ARBA" id="ARBA00023198"/>
    </source>
</evidence>
<dbReference type="GO" id="GO:0070488">
    <property type="term" value="P:neutrophil aggregation"/>
    <property type="evidence" value="ECO:0007669"/>
    <property type="project" value="TreeGrafter"/>
</dbReference>
<dbReference type="InterPro" id="IPR013787">
    <property type="entry name" value="S100_Ca-bd_sub"/>
</dbReference>
<keyword evidence="21" id="KW-0472">Membrane</keyword>
<dbReference type="CDD" id="cd05030">
    <property type="entry name" value="calgranulins"/>
    <property type="match status" value="1"/>
</dbReference>
<dbReference type="InterPro" id="IPR011992">
    <property type="entry name" value="EF-hand-dom_pair"/>
</dbReference>
<evidence type="ECO:0000256" key="4">
    <source>
        <dbReference type="ARBA" id="ARBA00007323"/>
    </source>
</evidence>
<dbReference type="PROSITE" id="PS50222">
    <property type="entry name" value="EF_HAND_2"/>
    <property type="match status" value="1"/>
</dbReference>
<evidence type="ECO:0000256" key="12">
    <source>
        <dbReference type="ARBA" id="ARBA00022588"/>
    </source>
</evidence>
<evidence type="ECO:0000313" key="28">
    <source>
        <dbReference type="Ensembl" id="ENSPTEP00000039502.1"/>
    </source>
</evidence>
<dbReference type="GO" id="GO:0005856">
    <property type="term" value="C:cytoskeleton"/>
    <property type="evidence" value="ECO:0007669"/>
    <property type="project" value="UniProtKB-SubCell"/>
</dbReference>
<organism evidence="28 29">
    <name type="scientific">Piliocolobus tephrosceles</name>
    <name type="common">Ugandan red Colobus</name>
    <dbReference type="NCBI Taxonomy" id="591936"/>
    <lineage>
        <taxon>Eukaryota</taxon>
        <taxon>Metazoa</taxon>
        <taxon>Chordata</taxon>
        <taxon>Craniata</taxon>
        <taxon>Vertebrata</taxon>
        <taxon>Euteleostomi</taxon>
        <taxon>Mammalia</taxon>
        <taxon>Eutheria</taxon>
        <taxon>Euarchontoglires</taxon>
        <taxon>Primates</taxon>
        <taxon>Haplorrhini</taxon>
        <taxon>Catarrhini</taxon>
        <taxon>Cercopithecidae</taxon>
        <taxon>Colobinae</taxon>
        <taxon>Piliocolobus</taxon>
    </lineage>
</organism>
<evidence type="ECO:0000256" key="14">
    <source>
        <dbReference type="ARBA" id="ARBA00022723"/>
    </source>
</evidence>
<dbReference type="InterPro" id="IPR001751">
    <property type="entry name" value="S100/CaBP7/8-like_CS"/>
</dbReference>
<dbReference type="Gene3D" id="1.10.238.10">
    <property type="entry name" value="EF-hand"/>
    <property type="match status" value="1"/>
</dbReference>
<dbReference type="GO" id="GO:0005886">
    <property type="term" value="C:plasma membrane"/>
    <property type="evidence" value="ECO:0007669"/>
    <property type="project" value="UniProtKB-SubCell"/>
</dbReference>
<dbReference type="GO" id="GO:0070062">
    <property type="term" value="C:extracellular exosome"/>
    <property type="evidence" value="ECO:0007669"/>
    <property type="project" value="TreeGrafter"/>
</dbReference>
<dbReference type="GO" id="GO:0032496">
    <property type="term" value="P:response to lipopolysaccharide"/>
    <property type="evidence" value="ECO:0007669"/>
    <property type="project" value="TreeGrafter"/>
</dbReference>
<dbReference type="GO" id="GO:0016209">
    <property type="term" value="F:antioxidant activity"/>
    <property type="evidence" value="ECO:0007669"/>
    <property type="project" value="UniProtKB-KW"/>
</dbReference>
<evidence type="ECO:0000256" key="10">
    <source>
        <dbReference type="ARBA" id="ARBA00022529"/>
    </source>
</evidence>
<dbReference type="PANTHER" id="PTHR11639">
    <property type="entry name" value="S100 CALCIUM-BINDING PROTEIN"/>
    <property type="match status" value="1"/>
</dbReference>
<dbReference type="Pfam" id="PF01023">
    <property type="entry name" value="S_100"/>
    <property type="match status" value="1"/>
</dbReference>
<comment type="subcellular location">
    <subcellularLocation>
        <location evidence="1">Cell membrane</location>
        <topology evidence="1">Peripheral membrane protein</topology>
    </subcellularLocation>
    <subcellularLocation>
        <location evidence="2">Cytoplasm</location>
        <location evidence="2">Cytoskeleton</location>
    </subcellularLocation>
    <subcellularLocation>
        <location evidence="3">Secreted</location>
    </subcellularLocation>
</comment>
<evidence type="ECO:0000256" key="21">
    <source>
        <dbReference type="ARBA" id="ARBA00023136"/>
    </source>
</evidence>
<reference evidence="28" key="1">
    <citation type="submission" date="2025-05" db="UniProtKB">
        <authorList>
            <consortium name="Ensembl"/>
        </authorList>
    </citation>
    <scope>IDENTIFICATION</scope>
</reference>
<accession>A0A8C9LZT1</accession>
<dbReference type="GO" id="GO:0006914">
    <property type="term" value="P:autophagy"/>
    <property type="evidence" value="ECO:0007669"/>
    <property type="project" value="UniProtKB-KW"/>
</dbReference>
<dbReference type="GO" id="GO:0005509">
    <property type="term" value="F:calcium ion binding"/>
    <property type="evidence" value="ECO:0007669"/>
    <property type="project" value="InterPro"/>
</dbReference>
<keyword evidence="5" id="KW-1003">Cell membrane</keyword>
<keyword evidence="11" id="KW-0597">Phosphoprotein</keyword>
<evidence type="ECO:0000256" key="24">
    <source>
        <dbReference type="ARBA" id="ARBA00046583"/>
    </source>
</evidence>
<protein>
    <recommendedName>
        <fullName evidence="25">Protein S100</fullName>
    </recommendedName>
    <alternativeName>
        <fullName evidence="25">S100 calcium-binding protein</fullName>
    </alternativeName>
</protein>
<dbReference type="PROSITE" id="PS00018">
    <property type="entry name" value="EF_HAND_1"/>
    <property type="match status" value="1"/>
</dbReference>
<evidence type="ECO:0000256" key="26">
    <source>
        <dbReference type="SAM" id="MobiDB-lite"/>
    </source>
</evidence>
<evidence type="ECO:0000256" key="15">
    <source>
        <dbReference type="ARBA" id="ARBA00022737"/>
    </source>
</evidence>
<dbReference type="SMART" id="SM00054">
    <property type="entry name" value="EFh"/>
    <property type="match status" value="1"/>
</dbReference>
<feature type="region of interest" description="Disordered" evidence="26">
    <location>
        <begin position="119"/>
        <end position="139"/>
    </location>
</feature>
<dbReference type="GO" id="GO:0005737">
    <property type="term" value="C:cytoplasm"/>
    <property type="evidence" value="ECO:0007669"/>
    <property type="project" value="TreeGrafter"/>
</dbReference>
<name>A0A8C9LZT1_9PRIM</name>
<dbReference type="SUPFAM" id="SSF47473">
    <property type="entry name" value="EF-hand"/>
    <property type="match status" value="1"/>
</dbReference>
<keyword evidence="16" id="KW-0862">Zinc</keyword>
<dbReference type="GO" id="GO:0045113">
    <property type="term" value="P:regulation of integrin biosynthetic process"/>
    <property type="evidence" value="ECO:0007669"/>
    <property type="project" value="TreeGrafter"/>
</dbReference>